<evidence type="ECO:0000256" key="1">
    <source>
        <dbReference type="SAM" id="MobiDB-lite"/>
    </source>
</evidence>
<reference evidence="3 4" key="1">
    <citation type="submission" date="2023-12" db="EMBL/GenBank/DDBJ databases">
        <title>Redefining Piscine Lactococcosis.</title>
        <authorList>
            <person name="Heckman T.I."/>
            <person name="Yazdi Z."/>
            <person name="Older C.E."/>
            <person name="Griffin M.J."/>
            <person name="Waldbieser G.C."/>
            <person name="Chow A.M."/>
            <person name="Medina Silva I."/>
            <person name="Anenson K.M."/>
            <person name="Garcia J.C."/>
            <person name="LaFrentz B.R."/>
            <person name="Slavic D."/>
            <person name="Toohey-Kurth K.L."/>
            <person name="Yant P."/>
            <person name="Fritz H.M."/>
            <person name="Henderson E."/>
            <person name="McDowall R."/>
            <person name="Cai H."/>
            <person name="Adikson M."/>
            <person name="Soto E."/>
        </authorList>
    </citation>
    <scope>NUCLEOTIDE SEQUENCE [LARGE SCALE GENOMIC DNA]</scope>
    <source>
        <strain evidence="3 4">R21-91A</strain>
    </source>
</reference>
<feature type="compositionally biased region" description="Polar residues" evidence="1">
    <location>
        <begin position="139"/>
        <end position="155"/>
    </location>
</feature>
<accession>A0ABZ2SE15</accession>
<feature type="region of interest" description="Disordered" evidence="1">
    <location>
        <begin position="118"/>
        <end position="170"/>
    </location>
</feature>
<dbReference type="Pfam" id="PF06970">
    <property type="entry name" value="RepA_N"/>
    <property type="match status" value="1"/>
</dbReference>
<protein>
    <submittedName>
        <fullName evidence="3">Replication initiator protein A</fullName>
    </submittedName>
</protein>
<organism evidence="3 4">
    <name type="scientific">Lactococcus petauri</name>
    <dbReference type="NCBI Taxonomy" id="1940789"/>
    <lineage>
        <taxon>Bacteria</taxon>
        <taxon>Bacillati</taxon>
        <taxon>Bacillota</taxon>
        <taxon>Bacilli</taxon>
        <taxon>Lactobacillales</taxon>
        <taxon>Streptococcaceae</taxon>
        <taxon>Lactococcus</taxon>
    </lineage>
</organism>
<keyword evidence="4" id="KW-1185">Reference proteome</keyword>
<dbReference type="Proteomes" id="UP001456368">
    <property type="component" value="Chromosome"/>
</dbReference>
<feature type="domain" description="Replication initiator A N-terminal" evidence="2">
    <location>
        <begin position="14"/>
        <end position="89"/>
    </location>
</feature>
<evidence type="ECO:0000259" key="2">
    <source>
        <dbReference type="Pfam" id="PF06970"/>
    </source>
</evidence>
<name>A0ABZ2SE15_9LACT</name>
<evidence type="ECO:0000313" key="3">
    <source>
        <dbReference type="EMBL" id="WYC66951.1"/>
    </source>
</evidence>
<gene>
    <name evidence="3" type="ORF">VNN45_08690</name>
</gene>
<evidence type="ECO:0000313" key="4">
    <source>
        <dbReference type="Proteomes" id="UP001456368"/>
    </source>
</evidence>
<dbReference type="EMBL" id="CP141698">
    <property type="protein sequence ID" value="WYC66951.1"/>
    <property type="molecule type" value="Genomic_DNA"/>
</dbReference>
<dbReference type="InterPro" id="IPR010724">
    <property type="entry name" value="RepA_N"/>
</dbReference>
<sequence length="278" mass="32328">MSRISMDQVETSERFYRIPKLFTDETSYYSTMSLDAKFAYGILKDRFELSVKNKWIDKNGFVYLHFTVESLAKTLSCGAKKAIRIKKELTTYGLLEEERPGCNKPNRLYVLNVDSTRKCQNDNSSKASDRTEVSKRQFKNGQNDSSRSAEMTIQEVSKRQPNDTEYSDTDINITDFPIFDEEEEKYNKKEKKAVTQKNWEEAVTKQKNTMIEKFGKQIANSLIAEAEFNTKNNLVDIDHYWSYLFVALEKSSNKHIAFMDQKNTVDFTIPMDGPWNGH</sequence>
<dbReference type="RefSeq" id="WP_338955005.1">
    <property type="nucleotide sequence ID" value="NZ_CP141697.1"/>
</dbReference>
<proteinExistence type="predicted"/>